<evidence type="ECO:0000313" key="11">
    <source>
        <dbReference type="EMBL" id="KAL3354398.1"/>
    </source>
</evidence>
<dbReference type="InterPro" id="IPR039204">
    <property type="entry name" value="MRS2-like"/>
</dbReference>
<evidence type="ECO:0000256" key="7">
    <source>
        <dbReference type="ARBA" id="ARBA00022989"/>
    </source>
</evidence>
<feature type="compositionally biased region" description="Low complexity" evidence="10">
    <location>
        <begin position="92"/>
        <end position="108"/>
    </location>
</feature>
<name>A0ABD2TDN8_9SOLN</name>
<dbReference type="AlphaFoldDB" id="A0ABD2TDN8"/>
<feature type="compositionally biased region" description="Basic and acidic residues" evidence="10">
    <location>
        <begin position="80"/>
        <end position="90"/>
    </location>
</feature>
<comment type="similarity">
    <text evidence="2">Belongs to the CorA metal ion transporter (MIT) (TC 1.A.35.5) family.</text>
</comment>
<dbReference type="EMBL" id="JBJKTR010000011">
    <property type="protein sequence ID" value="KAL3354398.1"/>
    <property type="molecule type" value="Genomic_DNA"/>
</dbReference>
<sequence length="259" mass="28784">MAANAPYLLQLPVRSPEFRVLITGGYAIFRSRMEFPFSRKNHATSLRARKVRVVECFAKSTELEALVKDGGDDDNDDGDEVRGDDDKVVTHGDSVSSQRSASASGGDSLSLGIREPVYEVVEVKTCGTVAKRKINRRHLLKSSGLRPRDIRSVDPSLWLTNSMPALLVREHAILLNLGSLRAIVMQERVLIFNYNRLGGKAFIDSLLPRLNPTSTNGGPSMPFVVEVVEAALHSRIQRLEHRLWDLEPRVSMEHSPSTT</sequence>
<keyword evidence="3" id="KW-0813">Transport</keyword>
<evidence type="ECO:0000256" key="5">
    <source>
        <dbReference type="ARBA" id="ARBA00022842"/>
    </source>
</evidence>
<keyword evidence="6" id="KW-0809">Transit peptide</keyword>
<comment type="caution">
    <text evidence="11">The sequence shown here is derived from an EMBL/GenBank/DDBJ whole genome shotgun (WGS) entry which is preliminary data.</text>
</comment>
<evidence type="ECO:0000313" key="12">
    <source>
        <dbReference type="Proteomes" id="UP001627284"/>
    </source>
</evidence>
<evidence type="ECO:0000256" key="1">
    <source>
        <dbReference type="ARBA" id="ARBA00004141"/>
    </source>
</evidence>
<evidence type="ECO:0000256" key="6">
    <source>
        <dbReference type="ARBA" id="ARBA00022946"/>
    </source>
</evidence>
<keyword evidence="9" id="KW-0472">Membrane</keyword>
<evidence type="ECO:0000256" key="10">
    <source>
        <dbReference type="SAM" id="MobiDB-lite"/>
    </source>
</evidence>
<keyword evidence="5" id="KW-0460">Magnesium</keyword>
<evidence type="ECO:0000256" key="8">
    <source>
        <dbReference type="ARBA" id="ARBA00023065"/>
    </source>
</evidence>
<evidence type="ECO:0000256" key="4">
    <source>
        <dbReference type="ARBA" id="ARBA00022692"/>
    </source>
</evidence>
<keyword evidence="7" id="KW-1133">Transmembrane helix</keyword>
<keyword evidence="8" id="KW-0406">Ion transport</keyword>
<feature type="region of interest" description="Disordered" evidence="10">
    <location>
        <begin position="67"/>
        <end position="108"/>
    </location>
</feature>
<comment type="subcellular location">
    <subcellularLocation>
        <location evidence="1">Membrane</location>
        <topology evidence="1">Multi-pass membrane protein</topology>
    </subcellularLocation>
</comment>
<proteinExistence type="inferred from homology"/>
<dbReference type="GO" id="GO:0016020">
    <property type="term" value="C:membrane"/>
    <property type="evidence" value="ECO:0007669"/>
    <property type="project" value="UniProtKB-SubCell"/>
</dbReference>
<dbReference type="GO" id="GO:0015095">
    <property type="term" value="F:magnesium ion transmembrane transporter activity"/>
    <property type="evidence" value="ECO:0007669"/>
    <property type="project" value="UniProtKB-ARBA"/>
</dbReference>
<dbReference type="PANTHER" id="PTHR13890">
    <property type="entry name" value="RNA SPLICING PROTEIN MRS2, MITOCHONDRIAL"/>
    <property type="match status" value="1"/>
</dbReference>
<evidence type="ECO:0000256" key="3">
    <source>
        <dbReference type="ARBA" id="ARBA00022448"/>
    </source>
</evidence>
<evidence type="ECO:0000256" key="9">
    <source>
        <dbReference type="ARBA" id="ARBA00023136"/>
    </source>
</evidence>
<dbReference type="Gene3D" id="2.40.128.330">
    <property type="match status" value="1"/>
</dbReference>
<protein>
    <submittedName>
        <fullName evidence="11">Uncharacterized protein</fullName>
    </submittedName>
</protein>
<dbReference type="Pfam" id="PF22099">
    <property type="entry name" value="MRS2-like"/>
    <property type="match status" value="1"/>
</dbReference>
<dbReference type="PANTHER" id="PTHR13890:SF0">
    <property type="entry name" value="MAGNESIUM TRANSPORTER MRS2 HOMOLOG, MITOCHONDRIAL"/>
    <property type="match status" value="1"/>
</dbReference>
<gene>
    <name evidence="11" type="ORF">AABB24_018842</name>
</gene>
<keyword evidence="4" id="KW-0812">Transmembrane</keyword>
<reference evidence="11 12" key="1">
    <citation type="submission" date="2024-05" db="EMBL/GenBank/DDBJ databases">
        <title>De novo assembly of an allotetraploid wild potato.</title>
        <authorList>
            <person name="Hosaka A.J."/>
        </authorList>
    </citation>
    <scope>NUCLEOTIDE SEQUENCE [LARGE SCALE GENOMIC DNA]</scope>
    <source>
        <tissue evidence="11">Young leaves</tissue>
    </source>
</reference>
<keyword evidence="12" id="KW-1185">Reference proteome</keyword>
<dbReference type="Proteomes" id="UP001627284">
    <property type="component" value="Unassembled WGS sequence"/>
</dbReference>
<organism evidence="11 12">
    <name type="scientific">Solanum stoloniferum</name>
    <dbReference type="NCBI Taxonomy" id="62892"/>
    <lineage>
        <taxon>Eukaryota</taxon>
        <taxon>Viridiplantae</taxon>
        <taxon>Streptophyta</taxon>
        <taxon>Embryophyta</taxon>
        <taxon>Tracheophyta</taxon>
        <taxon>Spermatophyta</taxon>
        <taxon>Magnoliopsida</taxon>
        <taxon>eudicotyledons</taxon>
        <taxon>Gunneridae</taxon>
        <taxon>Pentapetalae</taxon>
        <taxon>asterids</taxon>
        <taxon>lamiids</taxon>
        <taxon>Solanales</taxon>
        <taxon>Solanaceae</taxon>
        <taxon>Solanoideae</taxon>
        <taxon>Solaneae</taxon>
        <taxon>Solanum</taxon>
    </lineage>
</organism>
<evidence type="ECO:0000256" key="2">
    <source>
        <dbReference type="ARBA" id="ARBA00007535"/>
    </source>
</evidence>
<accession>A0ABD2TDN8</accession>
<dbReference type="FunFam" id="2.40.128.330:FF:000004">
    <property type="entry name" value="Magnesium transporter MRS2-11, chloroplastic"/>
    <property type="match status" value="1"/>
</dbReference>